<dbReference type="InterPro" id="IPR041492">
    <property type="entry name" value="HAD_2"/>
</dbReference>
<dbReference type="EMBL" id="SNWX01000015">
    <property type="protein sequence ID" value="TDO86102.1"/>
    <property type="molecule type" value="Genomic_DNA"/>
</dbReference>
<comment type="caution">
    <text evidence="1">The sequence shown here is derived from an EMBL/GenBank/DDBJ whole genome shotgun (WGS) entry which is preliminary data.</text>
</comment>
<dbReference type="PRINTS" id="PR00413">
    <property type="entry name" value="HADHALOGNASE"/>
</dbReference>
<dbReference type="Pfam" id="PF13419">
    <property type="entry name" value="HAD_2"/>
    <property type="match status" value="1"/>
</dbReference>
<dbReference type="GO" id="GO:0016787">
    <property type="term" value="F:hydrolase activity"/>
    <property type="evidence" value="ECO:0007669"/>
    <property type="project" value="UniProtKB-KW"/>
</dbReference>
<dbReference type="InterPro" id="IPR023198">
    <property type="entry name" value="PGP-like_dom2"/>
</dbReference>
<dbReference type="Proteomes" id="UP000295064">
    <property type="component" value="Unassembled WGS sequence"/>
</dbReference>
<evidence type="ECO:0000313" key="1">
    <source>
        <dbReference type="EMBL" id="TDO86102.1"/>
    </source>
</evidence>
<organism evidence="1 2">
    <name type="scientific">Halanaerobium saccharolyticum</name>
    <dbReference type="NCBI Taxonomy" id="43595"/>
    <lineage>
        <taxon>Bacteria</taxon>
        <taxon>Bacillati</taxon>
        <taxon>Bacillota</taxon>
        <taxon>Clostridia</taxon>
        <taxon>Halanaerobiales</taxon>
        <taxon>Halanaerobiaceae</taxon>
        <taxon>Halanaerobium</taxon>
    </lineage>
</organism>
<dbReference type="NCBIfam" id="TIGR01549">
    <property type="entry name" value="HAD-SF-IA-v1"/>
    <property type="match status" value="1"/>
</dbReference>
<dbReference type="Gene3D" id="3.40.50.1000">
    <property type="entry name" value="HAD superfamily/HAD-like"/>
    <property type="match status" value="1"/>
</dbReference>
<name>A0A4R6LLN0_9FIRM</name>
<dbReference type="SUPFAM" id="SSF56784">
    <property type="entry name" value="HAD-like"/>
    <property type="match status" value="1"/>
</dbReference>
<dbReference type="InterPro" id="IPR023214">
    <property type="entry name" value="HAD_sf"/>
</dbReference>
<dbReference type="SFLD" id="SFLDG01129">
    <property type="entry name" value="C1.5:_HAD__Beta-PGM__Phosphata"/>
    <property type="match status" value="1"/>
</dbReference>
<reference evidence="1 2" key="1">
    <citation type="submission" date="2019-03" db="EMBL/GenBank/DDBJ databases">
        <title>Subsurface microbial communities from deep shales in Ohio and West Virginia, USA.</title>
        <authorList>
            <person name="Wrighton K."/>
        </authorList>
    </citation>
    <scope>NUCLEOTIDE SEQUENCE [LARGE SCALE GENOMIC DNA]</scope>
    <source>
        <strain evidence="1 2">MA284_T2</strain>
    </source>
</reference>
<dbReference type="InterPro" id="IPR006439">
    <property type="entry name" value="HAD-SF_hydro_IA"/>
</dbReference>
<dbReference type="PANTHER" id="PTHR18901:SF38">
    <property type="entry name" value="PSEUDOURIDINE-5'-PHOSPHATASE"/>
    <property type="match status" value="1"/>
</dbReference>
<sequence length="218" mass="24887">MIKGIIFDMDGLMFDTEKLSKTIWKNIGKEKGYNFDEDLFDQLIGTDINTTKNIFKDKFGSDFSYDKMRKRKGKIMAKKIKKDGVPIKKGLNETIKYLKENDYRIAVASSSSKETIEFYLRSADLNGEIDSIIGGDEVKESKPNPEIFNKCCEKMNINKKETLILEDSINGILAADKANINVILIEDIVNVPDEVKKMAYKELNHLGELPNFLEKINN</sequence>
<dbReference type="AlphaFoldDB" id="A0A4R6LLN0"/>
<dbReference type="SFLD" id="SFLDS00003">
    <property type="entry name" value="Haloacid_Dehalogenase"/>
    <property type="match status" value="1"/>
</dbReference>
<dbReference type="RefSeq" id="WP_133515300.1">
    <property type="nucleotide sequence ID" value="NZ_SNWX01000015.1"/>
</dbReference>
<gene>
    <name evidence="1" type="ORF">DFR79_11515</name>
</gene>
<dbReference type="Gene3D" id="1.10.150.240">
    <property type="entry name" value="Putative phosphatase, domain 2"/>
    <property type="match status" value="1"/>
</dbReference>
<protein>
    <submittedName>
        <fullName evidence="1">HAD superfamily hydrolase (TIGR01509 family)/HAD superfamily hydrolase (TIGR01549 family)</fullName>
    </submittedName>
</protein>
<accession>A0A4R6LLN0</accession>
<keyword evidence="1" id="KW-0378">Hydrolase</keyword>
<proteinExistence type="predicted"/>
<dbReference type="InterPro" id="IPR036412">
    <property type="entry name" value="HAD-like_sf"/>
</dbReference>
<evidence type="ECO:0000313" key="2">
    <source>
        <dbReference type="Proteomes" id="UP000295064"/>
    </source>
</evidence>
<dbReference type="OrthoDB" id="9797743at2"/>
<dbReference type="NCBIfam" id="TIGR01509">
    <property type="entry name" value="HAD-SF-IA-v3"/>
    <property type="match status" value="1"/>
</dbReference>
<dbReference type="PANTHER" id="PTHR18901">
    <property type="entry name" value="2-DEOXYGLUCOSE-6-PHOSPHATE PHOSPHATASE 2"/>
    <property type="match status" value="1"/>
</dbReference>
<dbReference type="SFLD" id="SFLDG01135">
    <property type="entry name" value="C1.5.6:_HAD__Beta-PGM__Phospha"/>
    <property type="match status" value="1"/>
</dbReference>